<gene>
    <name evidence="2" type="ORF">SAMN04488000_12665</name>
</gene>
<keyword evidence="1" id="KW-1133">Transmembrane helix</keyword>
<proteinExistence type="predicted"/>
<dbReference type="STRING" id="65499.SAMN04488000_12665"/>
<dbReference type="Proteomes" id="UP000199503">
    <property type="component" value="Unassembled WGS sequence"/>
</dbReference>
<dbReference type="EMBL" id="FOFV01000026">
    <property type="protein sequence ID" value="SES39764.1"/>
    <property type="molecule type" value="Genomic_DNA"/>
</dbReference>
<keyword evidence="1" id="KW-0472">Membrane</keyword>
<evidence type="ECO:0000256" key="1">
    <source>
        <dbReference type="SAM" id="Phobius"/>
    </source>
</evidence>
<reference evidence="3" key="1">
    <citation type="submission" date="2016-10" db="EMBL/GenBank/DDBJ databases">
        <authorList>
            <person name="Varghese N."/>
            <person name="Submissions S."/>
        </authorList>
    </citation>
    <scope>NUCLEOTIDE SEQUENCE [LARGE SCALE GENOMIC DNA]</scope>
    <source>
        <strain evidence="3">DSM 44437</strain>
    </source>
</reference>
<keyword evidence="3" id="KW-1185">Reference proteome</keyword>
<keyword evidence="1" id="KW-0812">Transmembrane</keyword>
<feature type="transmembrane region" description="Helical" evidence="1">
    <location>
        <begin position="28"/>
        <end position="53"/>
    </location>
</feature>
<accession>A0A1H9X0Y9</accession>
<evidence type="ECO:0000313" key="3">
    <source>
        <dbReference type="Proteomes" id="UP000199503"/>
    </source>
</evidence>
<sequence>MIYLVFNNVRVAIERLRQDDRGYVGETVVTIAALVAAALAVAALLTSLFVGAASKISL</sequence>
<evidence type="ECO:0000313" key="2">
    <source>
        <dbReference type="EMBL" id="SES39764.1"/>
    </source>
</evidence>
<protein>
    <submittedName>
        <fullName evidence="2">Uncharacterized protein</fullName>
    </submittedName>
</protein>
<name>A0A1H9X0Y9_9PSEU</name>
<organism evidence="2 3">
    <name type="scientific">Lentzea albida</name>
    <dbReference type="NCBI Taxonomy" id="65499"/>
    <lineage>
        <taxon>Bacteria</taxon>
        <taxon>Bacillati</taxon>
        <taxon>Actinomycetota</taxon>
        <taxon>Actinomycetes</taxon>
        <taxon>Pseudonocardiales</taxon>
        <taxon>Pseudonocardiaceae</taxon>
        <taxon>Lentzea</taxon>
    </lineage>
</organism>
<dbReference type="AlphaFoldDB" id="A0A1H9X0Y9"/>